<comment type="caution">
    <text evidence="9">The sequence shown here is derived from an EMBL/GenBank/DDBJ whole genome shotgun (WGS) entry which is preliminary data.</text>
</comment>
<keyword evidence="10" id="KW-1185">Reference proteome</keyword>
<keyword evidence="5" id="KW-0804">Transcription</keyword>
<feature type="compositionally biased region" description="Basic and acidic residues" evidence="6">
    <location>
        <begin position="209"/>
        <end position="222"/>
    </location>
</feature>
<feature type="region of interest" description="Disordered" evidence="6">
    <location>
        <begin position="178"/>
        <end position="224"/>
    </location>
</feature>
<keyword evidence="3" id="KW-0731">Sigma factor</keyword>
<evidence type="ECO:0000256" key="1">
    <source>
        <dbReference type="ARBA" id="ARBA00010641"/>
    </source>
</evidence>
<gene>
    <name evidence="9" type="ORF">GCM10012286_33980</name>
</gene>
<comment type="similarity">
    <text evidence="1">Belongs to the sigma-70 factor family. ECF subfamily.</text>
</comment>
<keyword evidence="4" id="KW-0238">DNA-binding</keyword>
<dbReference type="InterPro" id="IPR013325">
    <property type="entry name" value="RNA_pol_sigma_r2"/>
</dbReference>
<evidence type="ECO:0000256" key="2">
    <source>
        <dbReference type="ARBA" id="ARBA00023015"/>
    </source>
</evidence>
<keyword evidence="2" id="KW-0805">Transcription regulation</keyword>
<dbReference type="SUPFAM" id="SSF88659">
    <property type="entry name" value="Sigma3 and sigma4 domains of RNA polymerase sigma factors"/>
    <property type="match status" value="1"/>
</dbReference>
<feature type="domain" description="RNA polymerase sigma-70 region 2" evidence="7">
    <location>
        <begin position="25"/>
        <end position="93"/>
    </location>
</feature>
<evidence type="ECO:0000256" key="6">
    <source>
        <dbReference type="SAM" id="MobiDB-lite"/>
    </source>
</evidence>
<protein>
    <recommendedName>
        <fullName evidence="11">RNA polymerase sigma factor</fullName>
    </recommendedName>
</protein>
<dbReference type="PANTHER" id="PTHR43133">
    <property type="entry name" value="RNA POLYMERASE ECF-TYPE SIGMA FACTO"/>
    <property type="match status" value="1"/>
</dbReference>
<proteinExistence type="inferred from homology"/>
<evidence type="ECO:0000256" key="5">
    <source>
        <dbReference type="ARBA" id="ARBA00023163"/>
    </source>
</evidence>
<evidence type="ECO:0000313" key="10">
    <source>
        <dbReference type="Proteomes" id="UP000656881"/>
    </source>
</evidence>
<dbReference type="SUPFAM" id="SSF88946">
    <property type="entry name" value="Sigma2 domain of RNA polymerase sigma factors"/>
    <property type="match status" value="1"/>
</dbReference>
<dbReference type="Gene3D" id="1.10.10.10">
    <property type="entry name" value="Winged helix-like DNA-binding domain superfamily/Winged helix DNA-binding domain"/>
    <property type="match status" value="1"/>
</dbReference>
<dbReference type="InterPro" id="IPR013249">
    <property type="entry name" value="RNA_pol_sigma70_r4_t2"/>
</dbReference>
<organism evidence="9 10">
    <name type="scientific">Streptomyces lasiicapitis</name>
    <dbReference type="NCBI Taxonomy" id="1923961"/>
    <lineage>
        <taxon>Bacteria</taxon>
        <taxon>Bacillati</taxon>
        <taxon>Actinomycetota</taxon>
        <taxon>Actinomycetes</taxon>
        <taxon>Kitasatosporales</taxon>
        <taxon>Streptomycetaceae</taxon>
        <taxon>Streptomyces</taxon>
    </lineage>
</organism>
<name>A0ABQ2M0B3_9ACTN</name>
<evidence type="ECO:0008006" key="11">
    <source>
        <dbReference type="Google" id="ProtNLM"/>
    </source>
</evidence>
<dbReference type="InterPro" id="IPR013324">
    <property type="entry name" value="RNA_pol_sigma_r3/r4-like"/>
</dbReference>
<dbReference type="EMBL" id="BMNG01000007">
    <property type="protein sequence ID" value="GGO45439.1"/>
    <property type="molecule type" value="Genomic_DNA"/>
</dbReference>
<feature type="domain" description="RNA polymerase sigma factor 70 region 4 type 2" evidence="8">
    <location>
        <begin position="127"/>
        <end position="178"/>
    </location>
</feature>
<dbReference type="Pfam" id="PF04542">
    <property type="entry name" value="Sigma70_r2"/>
    <property type="match status" value="1"/>
</dbReference>
<dbReference type="InterPro" id="IPR036388">
    <property type="entry name" value="WH-like_DNA-bd_sf"/>
</dbReference>
<evidence type="ECO:0000259" key="7">
    <source>
        <dbReference type="Pfam" id="PF04542"/>
    </source>
</evidence>
<dbReference type="PANTHER" id="PTHR43133:SF8">
    <property type="entry name" value="RNA POLYMERASE SIGMA FACTOR HI_1459-RELATED"/>
    <property type="match status" value="1"/>
</dbReference>
<evidence type="ECO:0000256" key="4">
    <source>
        <dbReference type="ARBA" id="ARBA00023125"/>
    </source>
</evidence>
<accession>A0ABQ2M0B3</accession>
<dbReference type="Pfam" id="PF08281">
    <property type="entry name" value="Sigma70_r4_2"/>
    <property type="match status" value="1"/>
</dbReference>
<dbReference type="Gene3D" id="1.10.1740.10">
    <property type="match status" value="1"/>
</dbReference>
<evidence type="ECO:0000256" key="3">
    <source>
        <dbReference type="ARBA" id="ARBA00023082"/>
    </source>
</evidence>
<dbReference type="InterPro" id="IPR007627">
    <property type="entry name" value="RNA_pol_sigma70_r2"/>
</dbReference>
<dbReference type="InterPro" id="IPR039425">
    <property type="entry name" value="RNA_pol_sigma-70-like"/>
</dbReference>
<reference evidence="10" key="1">
    <citation type="journal article" date="2019" name="Int. J. Syst. Evol. Microbiol.">
        <title>The Global Catalogue of Microorganisms (GCM) 10K type strain sequencing project: providing services to taxonomists for standard genome sequencing and annotation.</title>
        <authorList>
            <consortium name="The Broad Institute Genomics Platform"/>
            <consortium name="The Broad Institute Genome Sequencing Center for Infectious Disease"/>
            <person name="Wu L."/>
            <person name="Ma J."/>
        </authorList>
    </citation>
    <scope>NUCLEOTIDE SEQUENCE [LARGE SCALE GENOMIC DNA]</scope>
    <source>
        <strain evidence="10">CGMCC 4.7349</strain>
    </source>
</reference>
<dbReference type="InterPro" id="IPR014284">
    <property type="entry name" value="RNA_pol_sigma-70_dom"/>
</dbReference>
<evidence type="ECO:0000259" key="8">
    <source>
        <dbReference type="Pfam" id="PF08281"/>
    </source>
</evidence>
<dbReference type="Proteomes" id="UP000656881">
    <property type="component" value="Unassembled WGS sequence"/>
</dbReference>
<feature type="compositionally biased region" description="Basic and acidic residues" evidence="6">
    <location>
        <begin position="189"/>
        <end position="200"/>
    </location>
</feature>
<dbReference type="RefSeq" id="WP_189174574.1">
    <property type="nucleotide sequence ID" value="NZ_BMNG01000007.1"/>
</dbReference>
<sequence length="238" mass="25985">MGTESRSRGGPAGGGLRDPLVFEEFYRRHVDAVTRFVARRVSDPHTVADLTADVFLAVVDSGDGYRPGLGSEAAWLFGIGRNVVHAEYRRSSRQAGLGARIAGRRLLDDDDIARLEEKLDAEQGGRRALELLANLPESERAVLELVAVDQLTVSEAAAALGTTQVAARVRLHRARRKLRGADGLAGEQPVRRQAEQRGQTEQRQQVEPTRQDARTRRVEHAQQAESCTANIAYAGGES</sequence>
<evidence type="ECO:0000313" key="9">
    <source>
        <dbReference type="EMBL" id="GGO45439.1"/>
    </source>
</evidence>
<dbReference type="NCBIfam" id="TIGR02937">
    <property type="entry name" value="sigma70-ECF"/>
    <property type="match status" value="1"/>
</dbReference>
<dbReference type="CDD" id="cd06171">
    <property type="entry name" value="Sigma70_r4"/>
    <property type="match status" value="1"/>
</dbReference>